<dbReference type="RefSeq" id="WP_200065290.1">
    <property type="nucleotide sequence ID" value="NZ_JAEHFW010000001.1"/>
</dbReference>
<dbReference type="SUPFAM" id="SSF51306">
    <property type="entry name" value="LexA/Signal peptidase"/>
    <property type="match status" value="1"/>
</dbReference>
<dbReference type="GO" id="GO:0004252">
    <property type="term" value="F:serine-type endopeptidase activity"/>
    <property type="evidence" value="ECO:0007669"/>
    <property type="project" value="InterPro"/>
</dbReference>
<keyword evidence="7" id="KW-0645">Protease</keyword>
<dbReference type="InterPro" id="IPR036286">
    <property type="entry name" value="LexA/Signal_pep-like_sf"/>
</dbReference>
<proteinExistence type="inferred from homology"/>
<dbReference type="CDD" id="cd06530">
    <property type="entry name" value="S26_SPase_I"/>
    <property type="match status" value="2"/>
</dbReference>
<dbReference type="EMBL" id="JAEHFW010000001">
    <property type="protein sequence ID" value="MBK0378847.1"/>
    <property type="molecule type" value="Genomic_DNA"/>
</dbReference>
<keyword evidence="7" id="KW-0812">Transmembrane</keyword>
<comment type="catalytic activity">
    <reaction evidence="1 7">
        <text>Cleavage of hydrophobic, N-terminal signal or leader sequences from secreted and periplasmic proteins.</text>
        <dbReference type="EC" id="3.4.21.89"/>
    </reaction>
</comment>
<dbReference type="PANTHER" id="PTHR43390">
    <property type="entry name" value="SIGNAL PEPTIDASE I"/>
    <property type="match status" value="1"/>
</dbReference>
<dbReference type="GO" id="GO:0009003">
    <property type="term" value="F:signal peptidase activity"/>
    <property type="evidence" value="ECO:0007669"/>
    <property type="project" value="UniProtKB-EC"/>
</dbReference>
<evidence type="ECO:0000256" key="2">
    <source>
        <dbReference type="ARBA" id="ARBA00009370"/>
    </source>
</evidence>
<accession>A0A934UMG0</accession>
<dbReference type="PROSITE" id="PS00761">
    <property type="entry name" value="SPASE_I_3"/>
    <property type="match status" value="1"/>
</dbReference>
<sequence length="371" mass="42305">MKWNFLSRKKPVVDKPKKSKVREWVDAILFAVVVSTIIRGLLFSAYAIPSASMEGSLLTGDYLFVSKISYGARMPMTPVSIPFLESTVTGMKIKTYWDGIQLPYFRLSGLGKVKSGDAVVFNYPAGSVPQPVDMREHYIKRCIGTPGDIVTIKDSRVYVNGRPFKNSAEAQTSYVVQTDGQDLNPEMLHNLHIEVRQQLTPDTYEMIIPPVSLVEFKGYSNIKAVNPVIEPKGYYDSAVFPHNDRFKWNEDNFGPLLVPKKGLTIPLNDSTLTLYRHAMEAYEHNEVSGNGNSIYVNGKKAATYTFKMDYYWMMGDNRHNSEDSRFWGFVPEDHIVGKAMITWLSIDSTRNFFNKVRWNRILKPIENVKQE</sequence>
<protein>
    <recommendedName>
        <fullName evidence="4 7">Signal peptidase I</fullName>
        <ecNumber evidence="3 7">3.4.21.89</ecNumber>
    </recommendedName>
</protein>
<keyword evidence="7" id="KW-1133">Transmembrane helix</keyword>
<dbReference type="Pfam" id="PF10502">
    <property type="entry name" value="Peptidase_S26"/>
    <property type="match status" value="2"/>
</dbReference>
<keyword evidence="10" id="KW-1185">Reference proteome</keyword>
<dbReference type="PANTHER" id="PTHR43390:SF1">
    <property type="entry name" value="CHLOROPLAST PROCESSING PEPTIDASE"/>
    <property type="match status" value="1"/>
</dbReference>
<name>A0A934UMG0_9SPHI</name>
<dbReference type="Proteomes" id="UP000613193">
    <property type="component" value="Unassembled WGS sequence"/>
</dbReference>
<evidence type="ECO:0000313" key="10">
    <source>
        <dbReference type="Proteomes" id="UP000613193"/>
    </source>
</evidence>
<feature type="domain" description="Peptidase S26" evidence="8">
    <location>
        <begin position="22"/>
        <end position="176"/>
    </location>
</feature>
<dbReference type="InterPro" id="IPR019533">
    <property type="entry name" value="Peptidase_S26"/>
</dbReference>
<dbReference type="PRINTS" id="PR00727">
    <property type="entry name" value="LEADERPTASE"/>
</dbReference>
<dbReference type="NCBIfam" id="TIGR02227">
    <property type="entry name" value="sigpep_I_bact"/>
    <property type="match status" value="2"/>
</dbReference>
<comment type="similarity">
    <text evidence="2 7">Belongs to the peptidase S26 family.</text>
</comment>
<evidence type="ECO:0000259" key="8">
    <source>
        <dbReference type="Pfam" id="PF10502"/>
    </source>
</evidence>
<dbReference type="InterPro" id="IPR019758">
    <property type="entry name" value="Pept_S26A_signal_pept_1_CS"/>
</dbReference>
<evidence type="ECO:0000313" key="9">
    <source>
        <dbReference type="EMBL" id="MBK0378847.1"/>
    </source>
</evidence>
<feature type="transmembrane region" description="Helical" evidence="7">
    <location>
        <begin position="27"/>
        <end position="48"/>
    </location>
</feature>
<evidence type="ECO:0000256" key="1">
    <source>
        <dbReference type="ARBA" id="ARBA00000677"/>
    </source>
</evidence>
<dbReference type="InterPro" id="IPR000223">
    <property type="entry name" value="Pept_S26A_signal_pept_1"/>
</dbReference>
<keyword evidence="5 7" id="KW-0378">Hydrolase</keyword>
<dbReference type="GO" id="GO:0006465">
    <property type="term" value="P:signal peptide processing"/>
    <property type="evidence" value="ECO:0007669"/>
    <property type="project" value="InterPro"/>
</dbReference>
<dbReference type="EC" id="3.4.21.89" evidence="3 7"/>
<dbReference type="Gene3D" id="2.10.109.10">
    <property type="entry name" value="Umud Fragment, subunit A"/>
    <property type="match status" value="2"/>
</dbReference>
<evidence type="ECO:0000256" key="6">
    <source>
        <dbReference type="PIRSR" id="PIRSR600223-1"/>
    </source>
</evidence>
<evidence type="ECO:0000256" key="7">
    <source>
        <dbReference type="RuleBase" id="RU362042"/>
    </source>
</evidence>
<evidence type="ECO:0000256" key="3">
    <source>
        <dbReference type="ARBA" id="ARBA00013208"/>
    </source>
</evidence>
<feature type="active site" evidence="6">
    <location>
        <position position="140"/>
    </location>
</feature>
<keyword evidence="7" id="KW-0472">Membrane</keyword>
<gene>
    <name evidence="9" type="primary">lepB</name>
    <name evidence="9" type="ORF">I5M19_05990</name>
</gene>
<feature type="active site" evidence="6">
    <location>
        <position position="52"/>
    </location>
</feature>
<feature type="domain" description="Peptidase S26" evidence="8">
    <location>
        <begin position="300"/>
        <end position="343"/>
    </location>
</feature>
<reference evidence="9" key="1">
    <citation type="submission" date="2020-12" db="EMBL/GenBank/DDBJ databases">
        <title>Bacterial novel species Mucilaginibacter sp. SD-g isolated from soil.</title>
        <authorList>
            <person name="Jung H.-Y."/>
        </authorList>
    </citation>
    <scope>NUCLEOTIDE SEQUENCE</scope>
    <source>
        <strain evidence="9">SD-g</strain>
    </source>
</reference>
<dbReference type="GO" id="GO:0016020">
    <property type="term" value="C:membrane"/>
    <property type="evidence" value="ECO:0007669"/>
    <property type="project" value="UniProtKB-SubCell"/>
</dbReference>
<organism evidence="9 10">
    <name type="scientific">Mucilaginibacter segetis</name>
    <dbReference type="NCBI Taxonomy" id="2793071"/>
    <lineage>
        <taxon>Bacteria</taxon>
        <taxon>Pseudomonadati</taxon>
        <taxon>Bacteroidota</taxon>
        <taxon>Sphingobacteriia</taxon>
        <taxon>Sphingobacteriales</taxon>
        <taxon>Sphingobacteriaceae</taxon>
        <taxon>Mucilaginibacter</taxon>
    </lineage>
</organism>
<evidence type="ECO:0000256" key="5">
    <source>
        <dbReference type="ARBA" id="ARBA00022801"/>
    </source>
</evidence>
<comment type="caution">
    <text evidence="9">The sequence shown here is derived from an EMBL/GenBank/DDBJ whole genome shotgun (WGS) entry which is preliminary data.</text>
</comment>
<evidence type="ECO:0000256" key="4">
    <source>
        <dbReference type="ARBA" id="ARBA00019232"/>
    </source>
</evidence>
<dbReference type="AlphaFoldDB" id="A0A934UMG0"/>
<comment type="subcellular location">
    <subcellularLocation>
        <location evidence="7">Membrane</location>
        <topology evidence="7">Single-pass type II membrane protein</topology>
    </subcellularLocation>
</comment>